<keyword evidence="3" id="KW-1185">Reference proteome</keyword>
<evidence type="ECO:0000313" key="2">
    <source>
        <dbReference type="EMBL" id="KAK2979941.1"/>
    </source>
</evidence>
<dbReference type="AlphaFoldDB" id="A0AA88RD92"/>
<dbReference type="Pfam" id="PF04784">
    <property type="entry name" value="DUF547"/>
    <property type="match status" value="2"/>
</dbReference>
<accession>A0AA88RD92</accession>
<dbReference type="InterPro" id="IPR006869">
    <property type="entry name" value="DUF547"/>
</dbReference>
<dbReference type="EMBL" id="JAVXUO010001696">
    <property type="protein sequence ID" value="KAK2979941.1"/>
    <property type="molecule type" value="Genomic_DNA"/>
</dbReference>
<reference evidence="2" key="1">
    <citation type="submission" date="2022-12" db="EMBL/GenBank/DDBJ databases">
        <title>Draft genome assemblies for two species of Escallonia (Escalloniales).</title>
        <authorList>
            <person name="Chanderbali A."/>
            <person name="Dervinis C."/>
            <person name="Anghel I."/>
            <person name="Soltis D."/>
            <person name="Soltis P."/>
            <person name="Zapata F."/>
        </authorList>
    </citation>
    <scope>NUCLEOTIDE SEQUENCE</scope>
    <source>
        <strain evidence="2">UCBG92.1500</strain>
        <tissue evidence="2">Leaf</tissue>
    </source>
</reference>
<proteinExistence type="predicted"/>
<dbReference type="Proteomes" id="UP001187471">
    <property type="component" value="Unassembled WGS sequence"/>
</dbReference>
<evidence type="ECO:0000259" key="1">
    <source>
        <dbReference type="Pfam" id="PF04784"/>
    </source>
</evidence>
<feature type="domain" description="DUF547" evidence="1">
    <location>
        <begin position="21"/>
        <end position="46"/>
    </location>
</feature>
<comment type="caution">
    <text evidence="2">The sequence shown here is derived from an EMBL/GenBank/DDBJ whole genome shotgun (WGS) entry which is preliminary data.</text>
</comment>
<name>A0AA88RD92_9ASTE</name>
<protein>
    <recommendedName>
        <fullName evidence="1">DUF547 domain-containing protein</fullName>
    </recommendedName>
</protein>
<organism evidence="2 3">
    <name type="scientific">Escallonia rubra</name>
    <dbReference type="NCBI Taxonomy" id="112253"/>
    <lineage>
        <taxon>Eukaryota</taxon>
        <taxon>Viridiplantae</taxon>
        <taxon>Streptophyta</taxon>
        <taxon>Embryophyta</taxon>
        <taxon>Tracheophyta</taxon>
        <taxon>Spermatophyta</taxon>
        <taxon>Magnoliopsida</taxon>
        <taxon>eudicotyledons</taxon>
        <taxon>Gunneridae</taxon>
        <taxon>Pentapetalae</taxon>
        <taxon>asterids</taxon>
        <taxon>campanulids</taxon>
        <taxon>Escalloniales</taxon>
        <taxon>Escalloniaceae</taxon>
        <taxon>Escallonia</taxon>
    </lineage>
</organism>
<gene>
    <name evidence="2" type="ORF">RJ640_007084</name>
</gene>
<dbReference type="PANTHER" id="PTHR46361">
    <property type="entry name" value="ELECTRON CARRIER/ PROTEIN DISULFIDE OXIDOREDUCTASE"/>
    <property type="match status" value="1"/>
</dbReference>
<dbReference type="PANTHER" id="PTHR46361:SF1">
    <property type="entry name" value="F26K24.21 PROTEIN"/>
    <property type="match status" value="1"/>
</dbReference>
<feature type="domain" description="DUF547" evidence="1">
    <location>
        <begin position="55"/>
        <end position="94"/>
    </location>
</feature>
<evidence type="ECO:0000313" key="3">
    <source>
        <dbReference type="Proteomes" id="UP001187471"/>
    </source>
</evidence>
<sequence length="173" mass="19592">MAHQRYITLVQDLHRVNIFVLSANEKLAFFLNLYNAMVIHAVIMVGHPGGGLTFSKVNSLIHFGLCNGTRSSPTVRFFSPQGVESELRYAAREFFQKDGMEVDLAKRTVYLTRIIKWYNVDFGQDKEILQWLIKSLDASKADFDSLIRSLPELLLLLEESPVPMDVGGSITLE</sequence>